<sequence length="412" mass="46822">MNSINSVRLDLLNKDNFDTWKIQMKAILVKNGLWKYVNGTLKCPEVTDGDAEGAGKRESWINFDERAKADIILSISPTELKQIKNCETSREIWTKLEETYESKGPARKAALLKQLILIKMEDPCDVREHCRRFFDIVDRLEEMDIKIHEDLLSIMLLYSLPENFENFRCAIESRDELPKLEALRIKIIEEGDARRKGCSSEVPGAMVTLKENKGQGDSTRNEPEAANVSARDDLWCLDSGSTSHICNTPHKIQNLEQSGTKRLRVANGQTTEICGSGTVKIKTGNYNNKNVAINNVLLVPELKMNLLSVSKITDKGLDIIFNKDSAKIMDRNGRVLLKCERRGDLYFVKEAGCVVNSARTSDETIRMWHRKFRSKRLSPVRTRKSSFPVLSDGGNARGHLHQELGERKTKNW</sequence>
<feature type="compositionally biased region" description="Basic and acidic residues" evidence="1">
    <location>
        <begin position="400"/>
        <end position="412"/>
    </location>
</feature>
<feature type="region of interest" description="Disordered" evidence="1">
    <location>
        <begin position="383"/>
        <end position="412"/>
    </location>
</feature>
<dbReference type="Pfam" id="PF14223">
    <property type="entry name" value="Retrotran_gag_2"/>
    <property type="match status" value="1"/>
</dbReference>
<proteinExistence type="predicted"/>
<reference evidence="3" key="1">
    <citation type="journal article" date="2024" name="Gigascience">
        <title>Chromosome-level genome of the poultry shaft louse Menopon gallinae provides insight into the host-switching and adaptive evolution of parasitic lice.</title>
        <authorList>
            <person name="Xu Y."/>
            <person name="Ma L."/>
            <person name="Liu S."/>
            <person name="Liang Y."/>
            <person name="Liu Q."/>
            <person name="He Z."/>
            <person name="Tian L."/>
            <person name="Duan Y."/>
            <person name="Cai W."/>
            <person name="Li H."/>
            <person name="Song F."/>
        </authorList>
    </citation>
    <scope>NUCLEOTIDE SEQUENCE</scope>
    <source>
        <strain evidence="3">Cailab_2023a</strain>
    </source>
</reference>
<evidence type="ECO:0000256" key="1">
    <source>
        <dbReference type="SAM" id="MobiDB-lite"/>
    </source>
</evidence>
<name>A0AAW2HJ85_9NEOP</name>
<dbReference type="PANTHER" id="PTHR47481">
    <property type="match status" value="1"/>
</dbReference>
<comment type="caution">
    <text evidence="3">The sequence shown here is derived from an EMBL/GenBank/DDBJ whole genome shotgun (WGS) entry which is preliminary data.</text>
</comment>
<feature type="domain" description="Retrovirus-related Pol polyprotein from transposon TNT 1-94-like beta-barrel" evidence="2">
    <location>
        <begin position="235"/>
        <end position="316"/>
    </location>
</feature>
<dbReference type="PANTHER" id="PTHR47481:SF22">
    <property type="entry name" value="RETROTRANSPOSON GAG DOMAIN-CONTAINING PROTEIN"/>
    <property type="match status" value="1"/>
</dbReference>
<organism evidence="3">
    <name type="scientific">Menopon gallinae</name>
    <name type="common">poultry shaft louse</name>
    <dbReference type="NCBI Taxonomy" id="328185"/>
    <lineage>
        <taxon>Eukaryota</taxon>
        <taxon>Metazoa</taxon>
        <taxon>Ecdysozoa</taxon>
        <taxon>Arthropoda</taxon>
        <taxon>Hexapoda</taxon>
        <taxon>Insecta</taxon>
        <taxon>Pterygota</taxon>
        <taxon>Neoptera</taxon>
        <taxon>Paraneoptera</taxon>
        <taxon>Psocodea</taxon>
        <taxon>Troctomorpha</taxon>
        <taxon>Phthiraptera</taxon>
        <taxon>Amblycera</taxon>
        <taxon>Menoponidae</taxon>
        <taxon>Menopon</taxon>
    </lineage>
</organism>
<dbReference type="EMBL" id="JARGDH010000004">
    <property type="protein sequence ID" value="KAL0269915.1"/>
    <property type="molecule type" value="Genomic_DNA"/>
</dbReference>
<evidence type="ECO:0000259" key="2">
    <source>
        <dbReference type="Pfam" id="PF22936"/>
    </source>
</evidence>
<gene>
    <name evidence="3" type="ORF">PYX00_007495</name>
</gene>
<protein>
    <recommendedName>
        <fullName evidence="2">Retrovirus-related Pol polyprotein from transposon TNT 1-94-like beta-barrel domain-containing protein</fullName>
    </recommendedName>
</protein>
<dbReference type="InterPro" id="IPR054722">
    <property type="entry name" value="PolX-like_BBD"/>
</dbReference>
<dbReference type="AlphaFoldDB" id="A0AAW2HJ85"/>
<evidence type="ECO:0000313" key="3">
    <source>
        <dbReference type="EMBL" id="KAL0269915.1"/>
    </source>
</evidence>
<accession>A0AAW2HJ85</accession>
<dbReference type="Pfam" id="PF22936">
    <property type="entry name" value="Pol_BBD"/>
    <property type="match status" value="1"/>
</dbReference>